<reference evidence="1" key="2">
    <citation type="submission" date="2025-08" db="UniProtKB">
        <authorList>
            <consortium name="Ensembl"/>
        </authorList>
    </citation>
    <scope>IDENTIFICATION</scope>
</reference>
<accession>A0A803Y8K7</accession>
<protein>
    <submittedName>
        <fullName evidence="1">Uncharacterized protein</fullName>
    </submittedName>
</protein>
<dbReference type="AlphaFoldDB" id="A0A803Y8K7"/>
<reference evidence="1 2" key="1">
    <citation type="journal article" date="2010" name="PLoS Biol.">
        <title>Multi-platform next-generation sequencing of the domestic turkey (Meleagris gallopavo): genome assembly and analysis.</title>
        <authorList>
            <person name="Dalloul R.A."/>
            <person name="Long J.A."/>
            <person name="Zimin A.V."/>
            <person name="Aslam L."/>
            <person name="Beal K."/>
            <person name="Blomberg L.A."/>
            <person name="Bouffard P."/>
            <person name="Burt D.W."/>
            <person name="Crasta O."/>
            <person name="Crooijmans R.P."/>
            <person name="Cooper K."/>
            <person name="Coulombe R.A."/>
            <person name="De S."/>
            <person name="Delany M.E."/>
            <person name="Dodgson J.B."/>
            <person name="Dong J.J."/>
            <person name="Evans C."/>
            <person name="Frederickson K.M."/>
            <person name="Flicek P."/>
            <person name="Florea L."/>
            <person name="Folkerts O."/>
            <person name="Groenen M.A."/>
            <person name="Harkins T.T."/>
            <person name="Herrero J."/>
            <person name="Hoffmann S."/>
            <person name="Megens H.J."/>
            <person name="Jiang A."/>
            <person name="de Jong P."/>
            <person name="Kaiser P."/>
            <person name="Kim H."/>
            <person name="Kim K.W."/>
            <person name="Kim S."/>
            <person name="Langenberger D."/>
            <person name="Lee M.K."/>
            <person name="Lee T."/>
            <person name="Mane S."/>
            <person name="Marcais G."/>
            <person name="Marz M."/>
            <person name="McElroy A.P."/>
            <person name="Modise T."/>
            <person name="Nefedov M."/>
            <person name="Notredame C."/>
            <person name="Paton I.R."/>
            <person name="Payne W.S."/>
            <person name="Pertea G."/>
            <person name="Prickett D."/>
            <person name="Puiu D."/>
            <person name="Qioa D."/>
            <person name="Raineri E."/>
            <person name="Ruffier M."/>
            <person name="Salzberg S.L."/>
            <person name="Schatz M.C."/>
            <person name="Scheuring C."/>
            <person name="Schmidt C.J."/>
            <person name="Schroeder S."/>
            <person name="Searle S.M."/>
            <person name="Smith E.J."/>
            <person name="Smith J."/>
            <person name="Sonstegard T.S."/>
            <person name="Stadler P.F."/>
            <person name="Tafer H."/>
            <person name="Tu Z.J."/>
            <person name="Van Tassell C.P."/>
            <person name="Vilella A.J."/>
            <person name="Williams K.P."/>
            <person name="Yorke J.A."/>
            <person name="Zhang L."/>
            <person name="Zhang H.B."/>
            <person name="Zhang X."/>
            <person name="Zhang Y."/>
            <person name="Reed K.M."/>
        </authorList>
    </citation>
    <scope>NUCLEOTIDE SEQUENCE [LARGE SCALE GENOMIC DNA]</scope>
</reference>
<sequence length="63" mass="6964">MTRYSTAPFSKLSKVGIRHPPPLPFIGNLLFFREGWSQDLPLPRLHLGVGSGGKDVLLQCLCT</sequence>
<keyword evidence="2" id="KW-1185">Reference proteome</keyword>
<dbReference type="Ensembl" id="ENSMGAT00000029794.1">
    <property type="protein sequence ID" value="ENSMGAP00000028104.1"/>
    <property type="gene ID" value="ENSMGAG00000018959.1"/>
</dbReference>
<evidence type="ECO:0000313" key="2">
    <source>
        <dbReference type="Proteomes" id="UP000001645"/>
    </source>
</evidence>
<evidence type="ECO:0000313" key="1">
    <source>
        <dbReference type="Ensembl" id="ENSMGAP00000028104.1"/>
    </source>
</evidence>
<dbReference type="Proteomes" id="UP000001645">
    <property type="component" value="Chromosome 1"/>
</dbReference>
<proteinExistence type="predicted"/>
<reference evidence="1" key="3">
    <citation type="submission" date="2025-09" db="UniProtKB">
        <authorList>
            <consortium name="Ensembl"/>
        </authorList>
    </citation>
    <scope>IDENTIFICATION</scope>
</reference>
<dbReference type="InParanoid" id="A0A803Y8K7"/>
<name>A0A803Y8K7_MELGA</name>
<organism evidence="1 2">
    <name type="scientific">Meleagris gallopavo</name>
    <name type="common">Wild turkey</name>
    <dbReference type="NCBI Taxonomy" id="9103"/>
    <lineage>
        <taxon>Eukaryota</taxon>
        <taxon>Metazoa</taxon>
        <taxon>Chordata</taxon>
        <taxon>Craniata</taxon>
        <taxon>Vertebrata</taxon>
        <taxon>Euteleostomi</taxon>
        <taxon>Archelosauria</taxon>
        <taxon>Archosauria</taxon>
        <taxon>Dinosauria</taxon>
        <taxon>Saurischia</taxon>
        <taxon>Theropoda</taxon>
        <taxon>Coelurosauria</taxon>
        <taxon>Aves</taxon>
        <taxon>Neognathae</taxon>
        <taxon>Galloanserae</taxon>
        <taxon>Galliformes</taxon>
        <taxon>Phasianidae</taxon>
        <taxon>Meleagridinae</taxon>
        <taxon>Meleagris</taxon>
    </lineage>
</organism>